<keyword evidence="8 11" id="KW-1133">Transmembrane helix</keyword>
<evidence type="ECO:0000313" key="14">
    <source>
        <dbReference type="Proteomes" id="UP000769766"/>
    </source>
</evidence>
<evidence type="ECO:0000256" key="10">
    <source>
        <dbReference type="ARBA" id="ARBA00023136"/>
    </source>
</evidence>
<feature type="transmembrane region" description="Helical" evidence="11">
    <location>
        <begin position="6"/>
        <end position="26"/>
    </location>
</feature>
<evidence type="ECO:0000256" key="3">
    <source>
        <dbReference type="ARBA" id="ARBA00022679"/>
    </source>
</evidence>
<keyword evidence="4 11" id="KW-0812">Transmembrane</keyword>
<reference evidence="13" key="1">
    <citation type="submission" date="2020-07" db="EMBL/GenBank/DDBJ databases">
        <title>Huge and variable diversity of episymbiotic CPR bacteria and DPANN archaea in groundwater ecosystems.</title>
        <authorList>
            <person name="He C.Y."/>
            <person name="Keren R."/>
            <person name="Whittaker M."/>
            <person name="Farag I.F."/>
            <person name="Doudna J."/>
            <person name="Cate J.H.D."/>
            <person name="Banfield J.F."/>
        </authorList>
    </citation>
    <scope>NUCLEOTIDE SEQUENCE</scope>
    <source>
        <strain evidence="13">NC_groundwater_672_Ag_B-0.1um_62_36</strain>
    </source>
</reference>
<comment type="caution">
    <text evidence="13">The sequence shown here is derived from an EMBL/GenBank/DDBJ whole genome shotgun (WGS) entry which is preliminary data.</text>
</comment>
<name>A0A932CKY3_UNCTE</name>
<evidence type="ECO:0000313" key="13">
    <source>
        <dbReference type="EMBL" id="MBI2875273.1"/>
    </source>
</evidence>
<evidence type="ECO:0000256" key="11">
    <source>
        <dbReference type="SAM" id="Phobius"/>
    </source>
</evidence>
<keyword evidence="6" id="KW-0418">Kinase</keyword>
<evidence type="ECO:0000259" key="12">
    <source>
        <dbReference type="Pfam" id="PF13493"/>
    </source>
</evidence>
<dbReference type="Gene3D" id="1.20.120.620">
    <property type="entry name" value="Backbone structure of the membrane domain of e. Coli histidine kinase receptor kdpd"/>
    <property type="match status" value="1"/>
</dbReference>
<evidence type="ECO:0000256" key="9">
    <source>
        <dbReference type="ARBA" id="ARBA00023012"/>
    </source>
</evidence>
<keyword evidence="5" id="KW-0547">Nucleotide-binding</keyword>
<gene>
    <name evidence="13" type="ORF">HYY20_00135</name>
</gene>
<evidence type="ECO:0000256" key="1">
    <source>
        <dbReference type="ARBA" id="ARBA00004141"/>
    </source>
</evidence>
<comment type="subcellular location">
    <subcellularLocation>
        <location evidence="1">Membrane</location>
        <topology evidence="1">Multi-pass membrane protein</topology>
    </subcellularLocation>
</comment>
<keyword evidence="3" id="KW-0808">Transferase</keyword>
<keyword evidence="10 11" id="KW-0472">Membrane</keyword>
<evidence type="ECO:0000256" key="6">
    <source>
        <dbReference type="ARBA" id="ARBA00022777"/>
    </source>
</evidence>
<keyword evidence="7" id="KW-0067">ATP-binding</keyword>
<dbReference type="Proteomes" id="UP000769766">
    <property type="component" value="Unassembled WGS sequence"/>
</dbReference>
<feature type="transmembrane region" description="Helical" evidence="11">
    <location>
        <begin position="33"/>
        <end position="62"/>
    </location>
</feature>
<dbReference type="SUPFAM" id="SSF52172">
    <property type="entry name" value="CheY-like"/>
    <property type="match status" value="1"/>
</dbReference>
<dbReference type="GO" id="GO:0016301">
    <property type="term" value="F:kinase activity"/>
    <property type="evidence" value="ECO:0007669"/>
    <property type="project" value="UniProtKB-KW"/>
</dbReference>
<sequence>MLVRYGVAVLAVVLVLEIRLVGWSVLGDESPFLLFVPAVVVSAWYGGLGPGLLATCLSTLVIDYFLLEPYNALAILNAGQGVQLITFALVGGLIGWLIESLHRARRQSEEARREMAQRATEAGFDHHLTKPVDSAKLLRLLSDILEGR</sequence>
<dbReference type="Pfam" id="PF13493">
    <property type="entry name" value="DUF4118"/>
    <property type="match status" value="1"/>
</dbReference>
<dbReference type="InterPro" id="IPR038318">
    <property type="entry name" value="KdpD_sf"/>
</dbReference>
<dbReference type="GO" id="GO:0016020">
    <property type="term" value="C:membrane"/>
    <property type="evidence" value="ECO:0007669"/>
    <property type="project" value="UniProtKB-SubCell"/>
</dbReference>
<accession>A0A932CKY3</accession>
<feature type="domain" description="Sensor protein KdpD transmembrane" evidence="12">
    <location>
        <begin position="5"/>
        <end position="112"/>
    </location>
</feature>
<dbReference type="AlphaFoldDB" id="A0A932CKY3"/>
<feature type="transmembrane region" description="Helical" evidence="11">
    <location>
        <begin position="74"/>
        <end position="98"/>
    </location>
</feature>
<dbReference type="EMBL" id="JACPRF010000005">
    <property type="protein sequence ID" value="MBI2875273.1"/>
    <property type="molecule type" value="Genomic_DNA"/>
</dbReference>
<dbReference type="GO" id="GO:0005524">
    <property type="term" value="F:ATP binding"/>
    <property type="evidence" value="ECO:0007669"/>
    <property type="project" value="UniProtKB-KW"/>
</dbReference>
<keyword evidence="2" id="KW-0597">Phosphoprotein</keyword>
<proteinExistence type="predicted"/>
<protein>
    <submittedName>
        <fullName evidence="13">DUF4118 domain-containing protein</fullName>
    </submittedName>
</protein>
<dbReference type="InterPro" id="IPR025201">
    <property type="entry name" value="KdpD_TM"/>
</dbReference>
<evidence type="ECO:0000256" key="2">
    <source>
        <dbReference type="ARBA" id="ARBA00022553"/>
    </source>
</evidence>
<evidence type="ECO:0000256" key="4">
    <source>
        <dbReference type="ARBA" id="ARBA00022692"/>
    </source>
</evidence>
<organism evidence="13 14">
    <name type="scientific">Tectimicrobiota bacterium</name>
    <dbReference type="NCBI Taxonomy" id="2528274"/>
    <lineage>
        <taxon>Bacteria</taxon>
        <taxon>Pseudomonadati</taxon>
        <taxon>Nitrospinota/Tectimicrobiota group</taxon>
        <taxon>Candidatus Tectimicrobiota</taxon>
    </lineage>
</organism>
<evidence type="ECO:0000256" key="7">
    <source>
        <dbReference type="ARBA" id="ARBA00022840"/>
    </source>
</evidence>
<dbReference type="InterPro" id="IPR011006">
    <property type="entry name" value="CheY-like_superfamily"/>
</dbReference>
<dbReference type="GO" id="GO:0000160">
    <property type="term" value="P:phosphorelay signal transduction system"/>
    <property type="evidence" value="ECO:0007669"/>
    <property type="project" value="UniProtKB-KW"/>
</dbReference>
<evidence type="ECO:0000256" key="5">
    <source>
        <dbReference type="ARBA" id="ARBA00022741"/>
    </source>
</evidence>
<evidence type="ECO:0000256" key="8">
    <source>
        <dbReference type="ARBA" id="ARBA00022989"/>
    </source>
</evidence>
<keyword evidence="9" id="KW-0902">Two-component regulatory system</keyword>